<keyword evidence="2" id="KW-1185">Reference proteome</keyword>
<accession>A0ACA9Y1S7</accession>
<name>A0ACA9Y1S7_9ASCO</name>
<evidence type="ECO:0000313" key="2">
    <source>
        <dbReference type="Proteomes" id="UP001152531"/>
    </source>
</evidence>
<reference evidence="1" key="1">
    <citation type="submission" date="2022-06" db="EMBL/GenBank/DDBJ databases">
        <authorList>
            <person name="Legras J.-L."/>
            <person name="Devillers H."/>
            <person name="Grondin C."/>
        </authorList>
    </citation>
    <scope>NUCLEOTIDE SEQUENCE</scope>
    <source>
        <strain evidence="1">CLIB 1444</strain>
    </source>
</reference>
<comment type="caution">
    <text evidence="1">The sequence shown here is derived from an EMBL/GenBank/DDBJ whole genome shotgun (WGS) entry which is preliminary data.</text>
</comment>
<dbReference type="EMBL" id="CALSDN010000001">
    <property type="protein sequence ID" value="CAH6718907.1"/>
    <property type="molecule type" value="Genomic_DNA"/>
</dbReference>
<dbReference type="Proteomes" id="UP001152531">
    <property type="component" value="Unassembled WGS sequence"/>
</dbReference>
<gene>
    <name evidence="1" type="ORF">CLIB1444_01S17150</name>
</gene>
<evidence type="ECO:0000313" key="1">
    <source>
        <dbReference type="EMBL" id="CAH6718907.1"/>
    </source>
</evidence>
<organism evidence="1 2">
    <name type="scientific">[Candida] jaroonii</name>
    <dbReference type="NCBI Taxonomy" id="467808"/>
    <lineage>
        <taxon>Eukaryota</taxon>
        <taxon>Fungi</taxon>
        <taxon>Dikarya</taxon>
        <taxon>Ascomycota</taxon>
        <taxon>Saccharomycotina</taxon>
        <taxon>Pichiomycetes</taxon>
        <taxon>Debaryomycetaceae</taxon>
        <taxon>Yamadazyma</taxon>
    </lineage>
</organism>
<proteinExistence type="predicted"/>
<protein>
    <submittedName>
        <fullName evidence="1">Transaminated amino acid decarboxylase</fullName>
    </submittedName>
</protein>
<sequence>MTVLNETIPLGEYIFLRLCQANPKMKSIFGVPGDYNLNLMEHLYADSLVEQDVKFVGNCNELNAAYCSDGYARIMDTFSVMITTLGVGELSAMNGISSAFSEYSPILHIVGTIPIFKEKFNEKAEQEGGEFQNWHHLVQSKDQLSKPDPDVYMKMCEPISVVREKLELNMEENFDRIDNVINTILHESRPGYLFIPADLPDIKVSSARLTKPFPFVKNTNEDKLEEFSNLILSNLYESKNPSIMSDDLITKFHSMDSFQKIINKVQNDKSVKLYSSRIGKNIDETLDNFIGIYPSPNKKVTESFQNSDCLVVFGYSNFETNSLYNNPNHFKNIKTVIKINPDFISVGDKIFRLKSKGERLFAMNDLINKIAQDLNVDLLNKQDNCLDFKSSQVVLAEENDTEESRIGQDKLFNFVNNYIQEDDIIMCETSSFCFALPDLTFKKNVRAIYNSYYASIGFALPACVGVSMAIKDLGRKNRVLLFEGDGSAQMTVQEISTFLRFNLTIPKIFLMNNEGYTIERAIKGETRSYNDIQYWNWEFALKMFGDMNGEVSKYVKLSNNKDFDKYFSNEVDVNKLQLFELMMYKTDYSQGLKFFLGK</sequence>